<evidence type="ECO:0000313" key="2">
    <source>
        <dbReference type="Proteomes" id="UP001243375"/>
    </source>
</evidence>
<dbReference type="EMBL" id="JASBWU010000004">
    <property type="protein sequence ID" value="KAJ9122318.1"/>
    <property type="molecule type" value="Genomic_DNA"/>
</dbReference>
<sequence length="696" mass="76312">MQEQPTFSDTTTRSRTSIKHQSRRHWIQPSVIPEEPAYPTLSSIPSTRQKEPPASVLSELIIAPHAQAKPAIARRPSFLGHAVKSIAEDLVLRTVRLTLNGKSWSEPPTEQDVTDSVSSSRFSPWRSPRSPEVIQGEPYISSPSDQMEPPPSRHYTTHSRNDVIRQDDNSTIVAGIQHAPTAWGANFWVVLADPVTEHSFYACPATGDCSWDPPVHAMVLPRNAAVLRNTPRSIPPLSTGTAAQTPPLAVHRSSDNDCEGPRTPFSRGADVKDHDVHDACDEAAAIDVDLAQKKNHSVFPALTSQYIAQVGPPRTLSTRHPEQTRTEENTWMRKDPERRFTTGFKFPMFVGPSGSGAAGATMWMGKRLPPDPIHRAAPASAVVSPVLADVQMAHGAFAPVPEQQEVSYAQSKYQSMGTRCGSTVISEESPSLAGRSSAFAHHNEDLVDSSFRTASLASGTAKLVPSAVVDDSRYPNEYFAVHRKGIARRRLTGQELMQWQSRPFTGPLLAKTTALSAVECPKIFIVIQHTMGERDSPVEGIVPPKPSEAVTRLLARQKSGIAVEERDHSWGKVERTMLLDEVRWLVHIAIRYPDLRDEVYAMTIKQEAAFIGSIFGESLQTVMHQQAEHFPHLRVPGVLAQSAKAILQSGGLNTAGIFLTMGDPDVVSEVRARFDRYQDGLNVVSGTACLSQAQLT</sequence>
<proteinExistence type="predicted"/>
<organism evidence="1 2">
    <name type="scientific">Naganishia vaughanmartiniae</name>
    <dbReference type="NCBI Taxonomy" id="1424756"/>
    <lineage>
        <taxon>Eukaryota</taxon>
        <taxon>Fungi</taxon>
        <taxon>Dikarya</taxon>
        <taxon>Basidiomycota</taxon>
        <taxon>Agaricomycotina</taxon>
        <taxon>Tremellomycetes</taxon>
        <taxon>Filobasidiales</taxon>
        <taxon>Filobasidiaceae</taxon>
        <taxon>Naganishia</taxon>
    </lineage>
</organism>
<gene>
    <name evidence="1" type="ORF">QFC22_001739</name>
</gene>
<dbReference type="Proteomes" id="UP001243375">
    <property type="component" value="Unassembled WGS sequence"/>
</dbReference>
<keyword evidence="2" id="KW-1185">Reference proteome</keyword>
<protein>
    <submittedName>
        <fullName evidence="1">Uncharacterized protein</fullName>
    </submittedName>
</protein>
<comment type="caution">
    <text evidence="1">The sequence shown here is derived from an EMBL/GenBank/DDBJ whole genome shotgun (WGS) entry which is preliminary data.</text>
</comment>
<reference evidence="1" key="1">
    <citation type="submission" date="2023-04" db="EMBL/GenBank/DDBJ databases">
        <title>Draft Genome sequencing of Naganishia species isolated from polar environments using Oxford Nanopore Technology.</title>
        <authorList>
            <person name="Leo P."/>
            <person name="Venkateswaran K."/>
        </authorList>
    </citation>
    <scope>NUCLEOTIDE SEQUENCE</scope>
    <source>
        <strain evidence="1">MNA-CCFEE 5425</strain>
    </source>
</reference>
<accession>A0ACC2XE51</accession>
<evidence type="ECO:0000313" key="1">
    <source>
        <dbReference type="EMBL" id="KAJ9122318.1"/>
    </source>
</evidence>
<name>A0ACC2XE51_9TREE</name>